<reference evidence="1" key="2">
    <citation type="journal article" date="2023" name="Microbiol Resour">
        <title>Decontamination and Annotation of the Draft Genome Sequence of the Oomycete Lagenidium giganteum ARSEF 373.</title>
        <authorList>
            <person name="Morgan W.R."/>
            <person name="Tartar A."/>
        </authorList>
    </citation>
    <scope>NUCLEOTIDE SEQUENCE</scope>
    <source>
        <strain evidence="1">ARSEF 373</strain>
    </source>
</reference>
<organism evidence="1 2">
    <name type="scientific">Lagenidium giganteum</name>
    <dbReference type="NCBI Taxonomy" id="4803"/>
    <lineage>
        <taxon>Eukaryota</taxon>
        <taxon>Sar</taxon>
        <taxon>Stramenopiles</taxon>
        <taxon>Oomycota</taxon>
        <taxon>Peronosporomycetes</taxon>
        <taxon>Pythiales</taxon>
        <taxon>Pythiaceae</taxon>
    </lineage>
</organism>
<reference evidence="1" key="1">
    <citation type="submission" date="2022-11" db="EMBL/GenBank/DDBJ databases">
        <authorList>
            <person name="Morgan W.R."/>
            <person name="Tartar A."/>
        </authorList>
    </citation>
    <scope>NUCLEOTIDE SEQUENCE</scope>
    <source>
        <strain evidence="1">ARSEF 373</strain>
    </source>
</reference>
<accession>A0AAV2Z7G8</accession>
<name>A0AAV2Z7G8_9STRA</name>
<gene>
    <name evidence="1" type="ORF">N0F65_010356</name>
</gene>
<sequence>MDAQRQNNTFNVIWPTAATTTTYTITLPDGTYTASDLNAYLQYWSIQNNLYLINKPRELTIKNLTGYTAASGFPTMLASSYTPQLQISNSGFGSIVDFSVGSTDKCLRCQ</sequence>
<protein>
    <submittedName>
        <fullName evidence="1">Uncharacterized protein</fullName>
    </submittedName>
</protein>
<evidence type="ECO:0000313" key="1">
    <source>
        <dbReference type="EMBL" id="DBA01705.1"/>
    </source>
</evidence>
<dbReference type="EMBL" id="DAKRPA010000043">
    <property type="protein sequence ID" value="DBA01705.1"/>
    <property type="molecule type" value="Genomic_DNA"/>
</dbReference>
<proteinExistence type="predicted"/>
<comment type="caution">
    <text evidence="1">The sequence shown here is derived from an EMBL/GenBank/DDBJ whole genome shotgun (WGS) entry which is preliminary data.</text>
</comment>
<evidence type="ECO:0000313" key="2">
    <source>
        <dbReference type="Proteomes" id="UP001146120"/>
    </source>
</evidence>
<dbReference type="Proteomes" id="UP001146120">
    <property type="component" value="Unassembled WGS sequence"/>
</dbReference>
<dbReference type="AlphaFoldDB" id="A0AAV2Z7G8"/>
<keyword evidence="2" id="KW-1185">Reference proteome</keyword>